<evidence type="ECO:0000313" key="1">
    <source>
        <dbReference type="EMBL" id="CAM9758479.1"/>
    </source>
</evidence>
<proteinExistence type="predicted"/>
<dbReference type="EMBL" id="OX596100">
    <property type="protein sequence ID" value="CAM9758479.1"/>
    <property type="molecule type" value="Genomic_DNA"/>
</dbReference>
<protein>
    <submittedName>
        <fullName evidence="1">Uncharacterized protein</fullName>
    </submittedName>
</protein>
<name>A0AC59YJZ4_RANTA</name>
<reference evidence="1" key="2">
    <citation type="submission" date="2025-03" db="EMBL/GenBank/DDBJ databases">
        <authorList>
            <consortium name="ELIXIR-Norway"/>
            <consortium name="Elixir Norway"/>
        </authorList>
    </citation>
    <scope>NUCLEOTIDE SEQUENCE</scope>
</reference>
<organism evidence="1 2">
    <name type="scientific">Rangifer tarandus platyrhynchus</name>
    <name type="common">Svalbard reindeer</name>
    <dbReference type="NCBI Taxonomy" id="3082113"/>
    <lineage>
        <taxon>Eukaryota</taxon>
        <taxon>Metazoa</taxon>
        <taxon>Chordata</taxon>
        <taxon>Craniata</taxon>
        <taxon>Vertebrata</taxon>
        <taxon>Euteleostomi</taxon>
        <taxon>Mammalia</taxon>
        <taxon>Eutheria</taxon>
        <taxon>Laurasiatheria</taxon>
        <taxon>Artiodactyla</taxon>
        <taxon>Ruminantia</taxon>
        <taxon>Pecora</taxon>
        <taxon>Cervidae</taxon>
        <taxon>Odocoileinae</taxon>
        <taxon>Rangifer</taxon>
    </lineage>
</organism>
<sequence>MPPESQASDTWVGPRAPGSPASCPFYRVLTSAGLAPAGSRRVLGPGPVTSTSGDAKRFLVTEAATNRALTPPWARGSWAALGCFPRHRTPSAKSSRAEVPSPPGLRPRVRPSPTQDPFPRADRPVARKPRGADQLEAPAHQAAR</sequence>
<dbReference type="Proteomes" id="UP001162501">
    <property type="component" value="Chromosome 16"/>
</dbReference>
<gene>
    <name evidence="1" type="ORF">MRATA1EN22A_LOCUS7057</name>
</gene>
<evidence type="ECO:0000313" key="2">
    <source>
        <dbReference type="Proteomes" id="UP001162501"/>
    </source>
</evidence>
<reference evidence="1" key="1">
    <citation type="submission" date="2023-05" db="EMBL/GenBank/DDBJ databases">
        <authorList>
            <consortium name="ELIXIR-Norway"/>
        </authorList>
    </citation>
    <scope>NUCLEOTIDE SEQUENCE</scope>
</reference>
<accession>A0AC59YJZ4</accession>